<protein>
    <submittedName>
        <fullName evidence="8">OxoGdeHyase_C domain-containing protein</fullName>
    </submittedName>
</protein>
<reference evidence="6 7" key="2">
    <citation type="submission" date="2018-11" db="EMBL/GenBank/DDBJ databases">
        <authorList>
            <consortium name="Pathogen Informatics"/>
        </authorList>
    </citation>
    <scope>NUCLEOTIDE SEQUENCE [LARGE SCALE GENOMIC DNA]</scope>
</reference>
<dbReference type="GO" id="GO:0030976">
    <property type="term" value="F:thiamine pyrophosphate binding"/>
    <property type="evidence" value="ECO:0007669"/>
    <property type="project" value="InterPro"/>
</dbReference>
<dbReference type="OrthoDB" id="413077at2759"/>
<comment type="similarity">
    <text evidence="2">Belongs to the alpha-ketoglutarate dehydrogenase family.</text>
</comment>
<comment type="cofactor">
    <cofactor evidence="1">
        <name>thiamine diphosphate</name>
        <dbReference type="ChEBI" id="CHEBI:58937"/>
    </cofactor>
</comment>
<dbReference type="PANTHER" id="PTHR23152">
    <property type="entry name" value="2-OXOGLUTARATE DEHYDROGENASE"/>
    <property type="match status" value="1"/>
</dbReference>
<evidence type="ECO:0000259" key="5">
    <source>
        <dbReference type="Pfam" id="PF16870"/>
    </source>
</evidence>
<sequence length="151" mass="16937">MLLRHPMAASTLHDMKEGTHFLPVIEDNSVSPTDVTKVIFCSGKHYYALQKERETRALKDVAIIRVELLCPFPVEALRIAQCKFPSAKSYVWSQEEPRNAGAWSFMQARFLNALGIGLKYCGRAELAWTATPIASLHEAELKKVIADTFAD</sequence>
<keyword evidence="3" id="KW-0560">Oxidoreductase</keyword>
<organism evidence="8">
    <name type="scientific">Anisakis simplex</name>
    <name type="common">Herring worm</name>
    <dbReference type="NCBI Taxonomy" id="6269"/>
    <lineage>
        <taxon>Eukaryota</taxon>
        <taxon>Metazoa</taxon>
        <taxon>Ecdysozoa</taxon>
        <taxon>Nematoda</taxon>
        <taxon>Chromadorea</taxon>
        <taxon>Rhabditida</taxon>
        <taxon>Spirurina</taxon>
        <taxon>Ascaridomorpha</taxon>
        <taxon>Ascaridoidea</taxon>
        <taxon>Anisakidae</taxon>
        <taxon>Anisakis</taxon>
        <taxon>Anisakis simplex complex</taxon>
    </lineage>
</organism>
<dbReference type="GO" id="GO:0016624">
    <property type="term" value="F:oxidoreductase activity, acting on the aldehyde or oxo group of donors, disulfide as acceptor"/>
    <property type="evidence" value="ECO:0007669"/>
    <property type="project" value="InterPro"/>
</dbReference>
<evidence type="ECO:0000256" key="4">
    <source>
        <dbReference type="ARBA" id="ARBA00023052"/>
    </source>
</evidence>
<dbReference type="AlphaFoldDB" id="A0A0M3J4Z3"/>
<dbReference type="Pfam" id="PF16870">
    <property type="entry name" value="OxoGdeHyase_C"/>
    <property type="match status" value="1"/>
</dbReference>
<evidence type="ECO:0000256" key="1">
    <source>
        <dbReference type="ARBA" id="ARBA00001964"/>
    </source>
</evidence>
<name>A0A0M3J4Z3_ANISI</name>
<dbReference type="EMBL" id="UYRR01003341">
    <property type="protein sequence ID" value="VDK20006.1"/>
    <property type="molecule type" value="Genomic_DNA"/>
</dbReference>
<gene>
    <name evidence="6" type="ORF">ASIM_LOCUS2477</name>
</gene>
<feature type="domain" description="2-oxoglutarate dehydrogenase E1 component/KDG C-terminal" evidence="5">
    <location>
        <begin position="10"/>
        <end position="149"/>
    </location>
</feature>
<dbReference type="PANTHER" id="PTHR23152:SF4">
    <property type="entry name" value="2-OXOADIPATE DEHYDROGENASE COMPLEX COMPONENT E1"/>
    <property type="match status" value="1"/>
</dbReference>
<dbReference type="Proteomes" id="UP000267096">
    <property type="component" value="Unassembled WGS sequence"/>
</dbReference>
<dbReference type="WBParaSite" id="ASIM_0000262001-mRNA-1">
    <property type="protein sequence ID" value="ASIM_0000262001-mRNA-1"/>
    <property type="gene ID" value="ASIM_0000262001"/>
</dbReference>
<evidence type="ECO:0000313" key="8">
    <source>
        <dbReference type="WBParaSite" id="ASIM_0000262001-mRNA-1"/>
    </source>
</evidence>
<evidence type="ECO:0000313" key="6">
    <source>
        <dbReference type="EMBL" id="VDK20006.1"/>
    </source>
</evidence>
<evidence type="ECO:0000256" key="2">
    <source>
        <dbReference type="ARBA" id="ARBA00006936"/>
    </source>
</evidence>
<dbReference type="InterPro" id="IPR031717">
    <property type="entry name" value="ODO-1/KGD_C"/>
</dbReference>
<keyword evidence="4" id="KW-0786">Thiamine pyrophosphate</keyword>
<dbReference type="InterPro" id="IPR011603">
    <property type="entry name" value="2oxoglutarate_DH_E1"/>
</dbReference>
<keyword evidence="7" id="KW-1185">Reference proteome</keyword>
<dbReference type="Gene3D" id="3.40.50.11610">
    <property type="entry name" value="Multifunctional 2-oxoglutarate metabolism enzyme, C-terminal domain"/>
    <property type="match status" value="1"/>
</dbReference>
<reference evidence="8" key="1">
    <citation type="submission" date="2017-02" db="UniProtKB">
        <authorList>
            <consortium name="WormBaseParasite"/>
        </authorList>
    </citation>
    <scope>IDENTIFICATION</scope>
</reference>
<evidence type="ECO:0000313" key="7">
    <source>
        <dbReference type="Proteomes" id="UP000267096"/>
    </source>
</evidence>
<proteinExistence type="inferred from homology"/>
<accession>A0A0M3J4Z3</accession>
<evidence type="ECO:0000256" key="3">
    <source>
        <dbReference type="ARBA" id="ARBA00023002"/>
    </source>
</evidence>
<dbReference type="InterPro" id="IPR042179">
    <property type="entry name" value="KGD_C_sf"/>
</dbReference>